<evidence type="ECO:0000313" key="6">
    <source>
        <dbReference type="Proteomes" id="UP000199473"/>
    </source>
</evidence>
<dbReference type="InterPro" id="IPR000914">
    <property type="entry name" value="SBP_5_dom"/>
</dbReference>
<evidence type="ECO:0000256" key="2">
    <source>
        <dbReference type="ARBA" id="ARBA00005695"/>
    </source>
</evidence>
<keyword evidence="6" id="KW-1185">Reference proteome</keyword>
<dbReference type="GO" id="GO:0015833">
    <property type="term" value="P:peptide transport"/>
    <property type="evidence" value="ECO:0007669"/>
    <property type="project" value="TreeGrafter"/>
</dbReference>
<organism evidence="5 6">
    <name type="scientific">Falsiroseomonas stagni DSM 19981</name>
    <dbReference type="NCBI Taxonomy" id="1123062"/>
    <lineage>
        <taxon>Bacteria</taxon>
        <taxon>Pseudomonadati</taxon>
        <taxon>Pseudomonadota</taxon>
        <taxon>Alphaproteobacteria</taxon>
        <taxon>Acetobacterales</taxon>
        <taxon>Roseomonadaceae</taxon>
        <taxon>Falsiroseomonas</taxon>
    </lineage>
</organism>
<dbReference type="OrthoDB" id="9803988at2"/>
<dbReference type="SUPFAM" id="SSF53850">
    <property type="entry name" value="Periplasmic binding protein-like II"/>
    <property type="match status" value="1"/>
</dbReference>
<protein>
    <submittedName>
        <fullName evidence="5">Extracellular solute-binding protein, family 5 Middle</fullName>
    </submittedName>
</protein>
<keyword evidence="3" id="KW-0732">Signal</keyword>
<reference evidence="5 6" key="1">
    <citation type="submission" date="2016-10" db="EMBL/GenBank/DDBJ databases">
        <authorList>
            <person name="de Groot N.N."/>
        </authorList>
    </citation>
    <scope>NUCLEOTIDE SEQUENCE [LARGE SCALE GENOMIC DNA]</scope>
    <source>
        <strain evidence="5 6">DSM 19981</strain>
    </source>
</reference>
<dbReference type="InterPro" id="IPR039424">
    <property type="entry name" value="SBP_5"/>
</dbReference>
<evidence type="ECO:0000259" key="4">
    <source>
        <dbReference type="Pfam" id="PF00496"/>
    </source>
</evidence>
<gene>
    <name evidence="5" type="ORF">SAMN02745775_102343</name>
</gene>
<dbReference type="Pfam" id="PF00496">
    <property type="entry name" value="SBP_bac_5"/>
    <property type="match status" value="1"/>
</dbReference>
<evidence type="ECO:0000256" key="3">
    <source>
        <dbReference type="SAM" id="SignalP"/>
    </source>
</evidence>
<sequence length="197" mass="20781">MPRAARLLACLAFLAAPAAAQEIRLGVELFPNSLDPHWHNFGGNKGFAAHLYEPLVALDAQQRPTPALATAWTATDSTTWRLTLRPGVTFHDGAPLIAADVAHTIARAANLPGSPSSFAVYLRQITAVETPDAATVILRTAAPFPLMPVYLSQVPIIPATGATTADFDAGRAAIGTGPFRLTAFARGDQVTMARNDS</sequence>
<proteinExistence type="inferred from homology"/>
<dbReference type="GO" id="GO:1904680">
    <property type="term" value="F:peptide transmembrane transporter activity"/>
    <property type="evidence" value="ECO:0007669"/>
    <property type="project" value="TreeGrafter"/>
</dbReference>
<dbReference type="STRING" id="1123062.SAMN02745775_102343"/>
<name>A0A1I3ZAK2_9PROT</name>
<dbReference type="AlphaFoldDB" id="A0A1I3ZAK2"/>
<evidence type="ECO:0000313" key="5">
    <source>
        <dbReference type="EMBL" id="SFK41043.1"/>
    </source>
</evidence>
<feature type="signal peptide" evidence="3">
    <location>
        <begin position="1"/>
        <end position="20"/>
    </location>
</feature>
<evidence type="ECO:0000256" key="1">
    <source>
        <dbReference type="ARBA" id="ARBA00004418"/>
    </source>
</evidence>
<feature type="domain" description="Solute-binding protein family 5" evidence="4">
    <location>
        <begin position="64"/>
        <end position="196"/>
    </location>
</feature>
<accession>A0A1I3ZAK2</accession>
<dbReference type="Gene3D" id="3.40.190.10">
    <property type="entry name" value="Periplasmic binding protein-like II"/>
    <property type="match status" value="1"/>
</dbReference>
<dbReference type="EMBL" id="FOSQ01000002">
    <property type="protein sequence ID" value="SFK41043.1"/>
    <property type="molecule type" value="Genomic_DNA"/>
</dbReference>
<dbReference type="PANTHER" id="PTHR30290">
    <property type="entry name" value="PERIPLASMIC BINDING COMPONENT OF ABC TRANSPORTER"/>
    <property type="match status" value="1"/>
</dbReference>
<feature type="chain" id="PRO_5011750659" evidence="3">
    <location>
        <begin position="21"/>
        <end position="197"/>
    </location>
</feature>
<comment type="similarity">
    <text evidence="2">Belongs to the bacterial solute-binding protein 5 family.</text>
</comment>
<dbReference type="Proteomes" id="UP000199473">
    <property type="component" value="Unassembled WGS sequence"/>
</dbReference>
<comment type="subcellular location">
    <subcellularLocation>
        <location evidence="1">Periplasm</location>
    </subcellularLocation>
</comment>